<keyword evidence="9" id="KW-0460">Magnesium</keyword>
<feature type="binding site" evidence="9">
    <location>
        <position position="90"/>
    </location>
    <ligand>
        <name>Mg(2+)</name>
        <dbReference type="ChEBI" id="CHEBI:18420"/>
        <label>1</label>
    </ligand>
</feature>
<dbReference type="InterPro" id="IPR020084">
    <property type="entry name" value="NUDIX_hydrolase_CS"/>
</dbReference>
<dbReference type="PRINTS" id="PR00502">
    <property type="entry name" value="NUDIXFAMILY"/>
</dbReference>
<dbReference type="GO" id="GO:0019693">
    <property type="term" value="P:ribose phosphate metabolic process"/>
    <property type="evidence" value="ECO:0007669"/>
    <property type="project" value="TreeGrafter"/>
</dbReference>
<keyword evidence="14" id="KW-1185">Reference proteome</keyword>
<dbReference type="InterPro" id="IPR015797">
    <property type="entry name" value="NUDIX_hydrolase-like_dom_sf"/>
</dbReference>
<dbReference type="Gene3D" id="3.90.79.10">
    <property type="entry name" value="Nucleoside Triphosphate Pyrophosphohydrolase"/>
    <property type="match status" value="1"/>
</dbReference>
<evidence type="ECO:0000256" key="9">
    <source>
        <dbReference type="PIRSR" id="PIRSR604385-2"/>
    </source>
</evidence>
<sequence length="201" mass="22121">MKKSECPGAARIIAEESLHQGFLGLSRVKIEQPRFDGGSQTAIWEVVKRRPAVVVHAYDPDKQLVLLTRQFRPGAFLAGDEQPFLWETPAGLIDDGESPLQAAERELFEEAGLRAKSMQPIFATYSSPGACTELIHHLLAVVDLDQGTRWNGGSAAEREDIELATFPLSEALNMLQQGVLRSEHAALGLLYLNVETSRTAR</sequence>
<evidence type="ECO:0000256" key="4">
    <source>
        <dbReference type="ARBA" id="ARBA00011738"/>
    </source>
</evidence>
<comment type="subunit">
    <text evidence="4">Homodimer.</text>
</comment>
<protein>
    <recommendedName>
        <fullName evidence="5">GDP-mannose pyrophosphatase</fullName>
    </recommendedName>
    <alternativeName>
        <fullName evidence="7">GDP-mannose hydrolase</fullName>
    </alternativeName>
    <alternativeName>
        <fullName evidence="8">GDPMK</fullName>
    </alternativeName>
</protein>
<comment type="catalytic activity">
    <reaction evidence="1">
        <text>GDP-alpha-D-mannose + H2O = alpha-D-mannose 1-phosphate + GMP + 2 H(+)</text>
        <dbReference type="Rhea" id="RHEA:27978"/>
        <dbReference type="ChEBI" id="CHEBI:15377"/>
        <dbReference type="ChEBI" id="CHEBI:15378"/>
        <dbReference type="ChEBI" id="CHEBI:57527"/>
        <dbReference type="ChEBI" id="CHEBI:58115"/>
        <dbReference type="ChEBI" id="CHEBI:58409"/>
    </reaction>
</comment>
<feature type="binding site" evidence="9">
    <location>
        <position position="110"/>
    </location>
    <ligand>
        <name>Mg(2+)</name>
        <dbReference type="ChEBI" id="CHEBI:18420"/>
        <label>1</label>
    </ligand>
</feature>
<accession>A0A286P3E8</accession>
<dbReference type="GO" id="GO:0046872">
    <property type="term" value="F:metal ion binding"/>
    <property type="evidence" value="ECO:0007669"/>
    <property type="project" value="UniProtKB-KW"/>
</dbReference>
<evidence type="ECO:0000256" key="11">
    <source>
        <dbReference type="RuleBase" id="RU003476"/>
    </source>
</evidence>
<dbReference type="EMBL" id="AP017928">
    <property type="protein sequence ID" value="BBA32170.1"/>
    <property type="molecule type" value="Genomic_DNA"/>
</dbReference>
<dbReference type="AlphaFoldDB" id="A0A286P3E8"/>
<comment type="cofactor">
    <cofactor evidence="2 9">
        <name>Mg(2+)</name>
        <dbReference type="ChEBI" id="CHEBI:18420"/>
    </cofactor>
</comment>
<name>A0A286P3E8_9GAMM</name>
<evidence type="ECO:0000256" key="10">
    <source>
        <dbReference type="PIRSR" id="PIRSR604385-3"/>
    </source>
</evidence>
<dbReference type="PROSITE" id="PS51462">
    <property type="entry name" value="NUDIX"/>
    <property type="match status" value="1"/>
</dbReference>
<comment type="similarity">
    <text evidence="3">Belongs to the Nudix hydrolase family. NudK subfamily.</text>
</comment>
<evidence type="ECO:0000259" key="12">
    <source>
        <dbReference type="PROSITE" id="PS51462"/>
    </source>
</evidence>
<evidence type="ECO:0000256" key="5">
    <source>
        <dbReference type="ARBA" id="ARBA00016377"/>
    </source>
</evidence>
<dbReference type="PROSITE" id="PS00893">
    <property type="entry name" value="NUDIX_BOX"/>
    <property type="match status" value="1"/>
</dbReference>
<evidence type="ECO:0000256" key="7">
    <source>
        <dbReference type="ARBA" id="ARBA00032162"/>
    </source>
</evidence>
<dbReference type="Pfam" id="PF00293">
    <property type="entry name" value="NUDIX"/>
    <property type="match status" value="1"/>
</dbReference>
<keyword evidence="6 11" id="KW-0378">Hydrolase</keyword>
<dbReference type="GO" id="GO:0019144">
    <property type="term" value="F:ADP-sugar diphosphatase activity"/>
    <property type="evidence" value="ECO:0007669"/>
    <property type="project" value="TreeGrafter"/>
</dbReference>
<evidence type="ECO:0000256" key="8">
    <source>
        <dbReference type="ARBA" id="ARBA00032272"/>
    </source>
</evidence>
<evidence type="ECO:0000313" key="14">
    <source>
        <dbReference type="Proteomes" id="UP000266313"/>
    </source>
</evidence>
<dbReference type="PANTHER" id="PTHR11839">
    <property type="entry name" value="UDP/ADP-SUGAR PYROPHOSPHATASE"/>
    <property type="match status" value="1"/>
</dbReference>
<dbReference type="PANTHER" id="PTHR11839:SF18">
    <property type="entry name" value="NUDIX HYDROLASE DOMAIN-CONTAINING PROTEIN"/>
    <property type="match status" value="1"/>
</dbReference>
<keyword evidence="9" id="KW-0479">Metal-binding</keyword>
<evidence type="ECO:0000313" key="13">
    <source>
        <dbReference type="EMBL" id="BBA32170.1"/>
    </source>
</evidence>
<evidence type="ECO:0000256" key="3">
    <source>
        <dbReference type="ARBA" id="ARBA00007275"/>
    </source>
</evidence>
<dbReference type="InterPro" id="IPR000086">
    <property type="entry name" value="NUDIX_hydrolase_dom"/>
</dbReference>
<feature type="domain" description="Nudix hydrolase" evidence="12">
    <location>
        <begin position="48"/>
        <end position="191"/>
    </location>
</feature>
<dbReference type="RefSeq" id="WP_119628012.1">
    <property type="nucleotide sequence ID" value="NZ_AP017928.1"/>
</dbReference>
<feature type="binding site" evidence="9">
    <location>
        <position position="159"/>
    </location>
    <ligand>
        <name>Mg(2+)</name>
        <dbReference type="ChEBI" id="CHEBI:18420"/>
        <label>1</label>
    </ligand>
</feature>
<dbReference type="GO" id="GO:0006753">
    <property type="term" value="P:nucleoside phosphate metabolic process"/>
    <property type="evidence" value="ECO:0007669"/>
    <property type="project" value="TreeGrafter"/>
</dbReference>
<feature type="binding site" evidence="9">
    <location>
        <position position="106"/>
    </location>
    <ligand>
        <name>Mg(2+)</name>
        <dbReference type="ChEBI" id="CHEBI:18420"/>
        <label>1</label>
    </ligand>
</feature>
<dbReference type="InterPro" id="IPR020476">
    <property type="entry name" value="Nudix_hydrolase"/>
</dbReference>
<dbReference type="Proteomes" id="UP000266313">
    <property type="component" value="Chromosome"/>
</dbReference>
<dbReference type="KEGG" id="mmai:sS8_0202"/>
<dbReference type="OrthoDB" id="5292471at2"/>
<dbReference type="InterPro" id="IPR004385">
    <property type="entry name" value="NDP_pyrophosphatase"/>
</dbReference>
<evidence type="ECO:0000256" key="6">
    <source>
        <dbReference type="ARBA" id="ARBA00022801"/>
    </source>
</evidence>
<reference evidence="13 14" key="1">
    <citation type="submission" date="2016-12" db="EMBL/GenBank/DDBJ databases">
        <title>Genome sequencing of Methylocaldum marinum.</title>
        <authorList>
            <person name="Takeuchi M."/>
            <person name="Kamagata Y."/>
            <person name="Hiraoka S."/>
            <person name="Oshima K."/>
            <person name="Hattori M."/>
            <person name="Iwasaki W."/>
        </authorList>
    </citation>
    <scope>NUCLEOTIDE SEQUENCE [LARGE SCALE GENOMIC DNA]</scope>
    <source>
        <strain evidence="13 14">S8</strain>
    </source>
</reference>
<proteinExistence type="inferred from homology"/>
<dbReference type="GO" id="GO:0005829">
    <property type="term" value="C:cytosol"/>
    <property type="evidence" value="ECO:0007669"/>
    <property type="project" value="TreeGrafter"/>
</dbReference>
<evidence type="ECO:0000256" key="1">
    <source>
        <dbReference type="ARBA" id="ARBA00000847"/>
    </source>
</evidence>
<dbReference type="NCBIfam" id="TIGR00052">
    <property type="entry name" value="nudix-type nucleoside diphosphatase, YffH/AdpP family"/>
    <property type="match status" value="1"/>
</dbReference>
<organism evidence="13 14">
    <name type="scientific">Methylocaldum marinum</name>
    <dbReference type="NCBI Taxonomy" id="1432792"/>
    <lineage>
        <taxon>Bacteria</taxon>
        <taxon>Pseudomonadati</taxon>
        <taxon>Pseudomonadota</taxon>
        <taxon>Gammaproteobacteria</taxon>
        <taxon>Methylococcales</taxon>
        <taxon>Methylococcaceae</taxon>
        <taxon>Methylocaldum</taxon>
    </lineage>
</organism>
<dbReference type="SUPFAM" id="SSF55811">
    <property type="entry name" value="Nudix"/>
    <property type="match status" value="1"/>
</dbReference>
<evidence type="ECO:0000256" key="2">
    <source>
        <dbReference type="ARBA" id="ARBA00001946"/>
    </source>
</evidence>
<gene>
    <name evidence="13" type="ORF">sS8_0202</name>
</gene>
<feature type="short sequence motif" description="Nudix box" evidence="10">
    <location>
        <begin position="91"/>
        <end position="113"/>
    </location>
</feature>